<accession>A0A840RVB5</accession>
<comment type="caution">
    <text evidence="8">The sequence shown here is derived from an EMBL/GenBank/DDBJ whole genome shotgun (WGS) entry which is preliminary data.</text>
</comment>
<feature type="binding site" evidence="7">
    <location>
        <begin position="18"/>
        <end position="19"/>
    </location>
    <ligand>
        <name>substrate</name>
    </ligand>
</feature>
<evidence type="ECO:0000256" key="3">
    <source>
        <dbReference type="ARBA" id="ARBA00022960"/>
    </source>
</evidence>
<organism evidence="8 9">
    <name type="scientific">Glaciimonas immobilis</name>
    <dbReference type="NCBI Taxonomy" id="728004"/>
    <lineage>
        <taxon>Bacteria</taxon>
        <taxon>Pseudomonadati</taxon>
        <taxon>Pseudomonadota</taxon>
        <taxon>Betaproteobacteria</taxon>
        <taxon>Burkholderiales</taxon>
        <taxon>Oxalobacteraceae</taxon>
        <taxon>Glaciimonas</taxon>
    </lineage>
</organism>
<feature type="active site" description="Proton donor/acceptor" evidence="7">
    <location>
        <position position="81"/>
    </location>
</feature>
<comment type="similarity">
    <text evidence="7">Belongs to the aspartate/glutamate racemases family.</text>
</comment>
<keyword evidence="6 7" id="KW-0961">Cell wall biogenesis/degradation</keyword>
<sequence length="280" mass="29725">MVTDKMPMGKDRPIGIFDSGVGGLSVLRHIRAAMPAEDLLYFADSAHAPYGDKTEQAILERTLAIAQFLIEHNAKALVVACNTATAAAIKAVRSAYPSLAVVGIEPGLKPAALQTRTKMIGVLATRGTLASASFSTLSQKIAASTGVQFTLQPCVGLADQIEKGALNSAVTEALIHRYLAPLMEQDIDTLVLGCTHYPFVRPLIESIVHRLTSRQITIIDTGDAVTKQLVRILAEHALQQTAIRSGSLTAFTTGQPTVLKSTFFSLLGLQPTVLQALGAP</sequence>
<evidence type="ECO:0000256" key="2">
    <source>
        <dbReference type="ARBA" id="ARBA00013090"/>
    </source>
</evidence>
<dbReference type="InterPro" id="IPR033134">
    <property type="entry name" value="Asp/Glu_racemase_AS_2"/>
</dbReference>
<evidence type="ECO:0000313" key="8">
    <source>
        <dbReference type="EMBL" id="MBB5201795.1"/>
    </source>
</evidence>
<dbReference type="InterPro" id="IPR018187">
    <property type="entry name" value="Asp/Glu_racemase_AS_1"/>
</dbReference>
<keyword evidence="3 7" id="KW-0133">Cell shape</keyword>
<dbReference type="PANTHER" id="PTHR21198:SF2">
    <property type="entry name" value="GLUTAMATE RACEMASE"/>
    <property type="match status" value="1"/>
</dbReference>
<evidence type="ECO:0000256" key="5">
    <source>
        <dbReference type="ARBA" id="ARBA00023235"/>
    </source>
</evidence>
<evidence type="ECO:0000313" key="9">
    <source>
        <dbReference type="Proteomes" id="UP000571084"/>
    </source>
</evidence>
<dbReference type="SUPFAM" id="SSF53681">
    <property type="entry name" value="Aspartate/glutamate racemase"/>
    <property type="match status" value="2"/>
</dbReference>
<dbReference type="InterPro" id="IPR004391">
    <property type="entry name" value="Glu_race"/>
</dbReference>
<dbReference type="EMBL" id="JACHHQ010000008">
    <property type="protein sequence ID" value="MBB5201795.1"/>
    <property type="molecule type" value="Genomic_DNA"/>
</dbReference>
<dbReference type="InterPro" id="IPR001920">
    <property type="entry name" value="Asp/Glu_race"/>
</dbReference>
<dbReference type="Pfam" id="PF01177">
    <property type="entry name" value="Asp_Glu_race"/>
    <property type="match status" value="1"/>
</dbReference>
<protein>
    <recommendedName>
        <fullName evidence="2 7">Glutamate racemase</fullName>
        <ecNumber evidence="2 7">5.1.1.3</ecNumber>
    </recommendedName>
</protein>
<comment type="function">
    <text evidence="7">Provides the (R)-glutamate required for cell wall biosynthesis.</text>
</comment>
<dbReference type="Gene3D" id="3.40.50.1860">
    <property type="match status" value="2"/>
</dbReference>
<dbReference type="UniPathway" id="UPA00219"/>
<dbReference type="InterPro" id="IPR015942">
    <property type="entry name" value="Asp/Glu/hydantoin_racemase"/>
</dbReference>
<dbReference type="EC" id="5.1.1.3" evidence="2 7"/>
<dbReference type="FunFam" id="3.40.50.1860:FF:000001">
    <property type="entry name" value="Glutamate racemase"/>
    <property type="match status" value="1"/>
</dbReference>
<dbReference type="AlphaFoldDB" id="A0A840RVB5"/>
<feature type="binding site" evidence="7">
    <location>
        <begin position="195"/>
        <end position="196"/>
    </location>
    <ligand>
        <name>substrate</name>
    </ligand>
</feature>
<name>A0A840RVB5_9BURK</name>
<dbReference type="HAMAP" id="MF_00258">
    <property type="entry name" value="Glu_racemase"/>
    <property type="match status" value="1"/>
</dbReference>
<feature type="active site" description="Proton donor/acceptor" evidence="7">
    <location>
        <position position="194"/>
    </location>
</feature>
<comment type="catalytic activity">
    <reaction evidence="1 7">
        <text>L-glutamate = D-glutamate</text>
        <dbReference type="Rhea" id="RHEA:12813"/>
        <dbReference type="ChEBI" id="CHEBI:29985"/>
        <dbReference type="ChEBI" id="CHEBI:29986"/>
        <dbReference type="EC" id="5.1.1.3"/>
    </reaction>
</comment>
<dbReference type="PROSITE" id="PS00924">
    <property type="entry name" value="ASP_GLU_RACEMASE_2"/>
    <property type="match status" value="1"/>
</dbReference>
<dbReference type="GO" id="GO:0009252">
    <property type="term" value="P:peptidoglycan biosynthetic process"/>
    <property type="evidence" value="ECO:0007669"/>
    <property type="project" value="UniProtKB-UniRule"/>
</dbReference>
<evidence type="ECO:0000256" key="4">
    <source>
        <dbReference type="ARBA" id="ARBA00022984"/>
    </source>
</evidence>
<reference evidence="8 9" key="1">
    <citation type="submission" date="2020-08" db="EMBL/GenBank/DDBJ databases">
        <title>Genomic Encyclopedia of Type Strains, Phase IV (KMG-IV): sequencing the most valuable type-strain genomes for metagenomic binning, comparative biology and taxonomic classification.</title>
        <authorList>
            <person name="Goeker M."/>
        </authorList>
    </citation>
    <scope>NUCLEOTIDE SEQUENCE [LARGE SCALE GENOMIC DNA]</scope>
    <source>
        <strain evidence="8 9">DSM 23240</strain>
    </source>
</reference>
<dbReference type="GO" id="GO:0008360">
    <property type="term" value="P:regulation of cell shape"/>
    <property type="evidence" value="ECO:0007669"/>
    <property type="project" value="UniProtKB-KW"/>
</dbReference>
<evidence type="ECO:0000256" key="7">
    <source>
        <dbReference type="HAMAP-Rule" id="MF_00258"/>
    </source>
</evidence>
<dbReference type="NCBIfam" id="TIGR00067">
    <property type="entry name" value="glut_race"/>
    <property type="match status" value="1"/>
</dbReference>
<dbReference type="Proteomes" id="UP000571084">
    <property type="component" value="Unassembled WGS sequence"/>
</dbReference>
<dbReference type="PANTHER" id="PTHR21198">
    <property type="entry name" value="GLUTAMATE RACEMASE"/>
    <property type="match status" value="1"/>
</dbReference>
<dbReference type="GO" id="GO:0071555">
    <property type="term" value="P:cell wall organization"/>
    <property type="evidence" value="ECO:0007669"/>
    <property type="project" value="UniProtKB-KW"/>
</dbReference>
<keyword evidence="9" id="KW-1185">Reference proteome</keyword>
<keyword evidence="4 7" id="KW-0573">Peptidoglycan synthesis</keyword>
<feature type="binding site" evidence="7">
    <location>
        <begin position="50"/>
        <end position="51"/>
    </location>
    <ligand>
        <name>substrate</name>
    </ligand>
</feature>
<proteinExistence type="inferred from homology"/>
<gene>
    <name evidence="7" type="primary">murI</name>
    <name evidence="8" type="ORF">HNR39_003653</name>
</gene>
<dbReference type="RefSeq" id="WP_245182485.1">
    <property type="nucleotide sequence ID" value="NZ_JAAOZT010000017.1"/>
</dbReference>
<evidence type="ECO:0000256" key="6">
    <source>
        <dbReference type="ARBA" id="ARBA00023316"/>
    </source>
</evidence>
<evidence type="ECO:0000256" key="1">
    <source>
        <dbReference type="ARBA" id="ARBA00001602"/>
    </source>
</evidence>
<dbReference type="GO" id="GO:0008881">
    <property type="term" value="F:glutamate racemase activity"/>
    <property type="evidence" value="ECO:0007669"/>
    <property type="project" value="UniProtKB-UniRule"/>
</dbReference>
<keyword evidence="5 7" id="KW-0413">Isomerase</keyword>
<dbReference type="PROSITE" id="PS00923">
    <property type="entry name" value="ASP_GLU_RACEMASE_1"/>
    <property type="match status" value="1"/>
</dbReference>
<feature type="binding site" evidence="7">
    <location>
        <begin position="82"/>
        <end position="83"/>
    </location>
    <ligand>
        <name>substrate</name>
    </ligand>
</feature>
<comment type="pathway">
    <text evidence="7">Cell wall biogenesis; peptidoglycan biosynthesis.</text>
</comment>